<sequence length="78" mass="8233">MRKFLQIVLSAVTPVLGVSFSIAVMRAVGLFPPVLAWEAWAEWIIMAALVFFSTSVLYGIAARLKDGPAGAPPDAAAS</sequence>
<evidence type="ECO:0000313" key="2">
    <source>
        <dbReference type="EMBL" id="MBC5783153.1"/>
    </source>
</evidence>
<organism evidence="2 3">
    <name type="scientific">Ramlibacter cellulosilyticus</name>
    <dbReference type="NCBI Taxonomy" id="2764187"/>
    <lineage>
        <taxon>Bacteria</taxon>
        <taxon>Pseudomonadati</taxon>
        <taxon>Pseudomonadota</taxon>
        <taxon>Betaproteobacteria</taxon>
        <taxon>Burkholderiales</taxon>
        <taxon>Comamonadaceae</taxon>
        <taxon>Ramlibacter</taxon>
    </lineage>
</organism>
<keyword evidence="1" id="KW-1133">Transmembrane helix</keyword>
<name>A0A923MQV1_9BURK</name>
<comment type="caution">
    <text evidence="2">The sequence shown here is derived from an EMBL/GenBank/DDBJ whole genome shotgun (WGS) entry which is preliminary data.</text>
</comment>
<dbReference type="EMBL" id="JACORT010000003">
    <property type="protein sequence ID" value="MBC5783153.1"/>
    <property type="molecule type" value="Genomic_DNA"/>
</dbReference>
<reference evidence="2" key="1">
    <citation type="submission" date="2020-08" db="EMBL/GenBank/DDBJ databases">
        <title>Ramlibacter sp. USB13 16S ribosomal RNA gene genome sequencing and assembly.</title>
        <authorList>
            <person name="Kang M."/>
        </authorList>
    </citation>
    <scope>NUCLEOTIDE SEQUENCE</scope>
    <source>
        <strain evidence="2">USB13</strain>
    </source>
</reference>
<gene>
    <name evidence="2" type="ORF">H8N03_09380</name>
</gene>
<protein>
    <submittedName>
        <fullName evidence="2">Uncharacterized protein</fullName>
    </submittedName>
</protein>
<dbReference type="Proteomes" id="UP000608513">
    <property type="component" value="Unassembled WGS sequence"/>
</dbReference>
<keyword evidence="1" id="KW-0812">Transmembrane</keyword>
<evidence type="ECO:0000313" key="3">
    <source>
        <dbReference type="Proteomes" id="UP000608513"/>
    </source>
</evidence>
<dbReference type="AlphaFoldDB" id="A0A923MQV1"/>
<keyword evidence="1" id="KW-0472">Membrane</keyword>
<evidence type="ECO:0000256" key="1">
    <source>
        <dbReference type="SAM" id="Phobius"/>
    </source>
</evidence>
<keyword evidence="3" id="KW-1185">Reference proteome</keyword>
<feature type="transmembrane region" description="Helical" evidence="1">
    <location>
        <begin position="41"/>
        <end position="61"/>
    </location>
</feature>
<proteinExistence type="predicted"/>
<dbReference type="RefSeq" id="WP_187075903.1">
    <property type="nucleotide sequence ID" value="NZ_JACORT010000003.1"/>
</dbReference>
<accession>A0A923MQV1</accession>